<keyword evidence="2" id="KW-1003">Cell membrane</keyword>
<reference evidence="11 12" key="1">
    <citation type="submission" date="2018-07" db="EMBL/GenBank/DDBJ databases">
        <title>Pseudomonas laoshanensis sp. nov., isolated from soil.</title>
        <authorList>
            <person name="Sun J."/>
            <person name="Yu L."/>
            <person name="Wang M."/>
            <person name="Zhang C."/>
        </authorList>
    </citation>
    <scope>NUCLEOTIDE SEQUENCE [LARGE SCALE GENOMIC DNA]</scope>
    <source>
        <strain evidence="11 12">Y22</strain>
    </source>
</reference>
<protein>
    <recommendedName>
        <fullName evidence="8">Ancillary SecYEG translocon subunit</fullName>
    </recommendedName>
</protein>
<evidence type="ECO:0000256" key="2">
    <source>
        <dbReference type="ARBA" id="ARBA00022475"/>
    </source>
</evidence>
<evidence type="ECO:0000256" key="1">
    <source>
        <dbReference type="ARBA" id="ARBA00004401"/>
    </source>
</evidence>
<gene>
    <name evidence="11" type="ORF">DT594_09095</name>
</gene>
<feature type="transmembrane region" description="Helical" evidence="9">
    <location>
        <begin position="21"/>
        <end position="41"/>
    </location>
</feature>
<dbReference type="GO" id="GO:0044877">
    <property type="term" value="F:protein-containing complex binding"/>
    <property type="evidence" value="ECO:0007669"/>
    <property type="project" value="InterPro"/>
</dbReference>
<keyword evidence="4 9" id="KW-1133">Transmembrane helix</keyword>
<dbReference type="InterPro" id="IPR011990">
    <property type="entry name" value="TPR-like_helical_dom_sf"/>
</dbReference>
<proteinExistence type="inferred from homology"/>
<dbReference type="OrthoDB" id="9789675at2"/>
<organism evidence="11 12">
    <name type="scientific">Halopseudomonas laoshanensis</name>
    <dbReference type="NCBI Taxonomy" id="2268758"/>
    <lineage>
        <taxon>Bacteria</taxon>
        <taxon>Pseudomonadati</taxon>
        <taxon>Pseudomonadota</taxon>
        <taxon>Gammaproteobacteria</taxon>
        <taxon>Pseudomonadales</taxon>
        <taxon>Pseudomonadaceae</taxon>
        <taxon>Halopseudomonas</taxon>
    </lineage>
</organism>
<dbReference type="AlphaFoldDB" id="A0A7V7GU67"/>
<evidence type="ECO:0000256" key="7">
    <source>
        <dbReference type="ARBA" id="ARBA00024197"/>
    </source>
</evidence>
<dbReference type="EMBL" id="QOVF01000002">
    <property type="protein sequence ID" value="KAA0695009.1"/>
    <property type="molecule type" value="Genomic_DNA"/>
</dbReference>
<keyword evidence="5 9" id="KW-0472">Membrane</keyword>
<comment type="caution">
    <text evidence="11">The sequence shown here is derived from an EMBL/GenBank/DDBJ whole genome shotgun (WGS) entry which is preliminary data.</text>
</comment>
<evidence type="ECO:0000256" key="6">
    <source>
        <dbReference type="ARBA" id="ARBA00023186"/>
    </source>
</evidence>
<evidence type="ECO:0000256" key="5">
    <source>
        <dbReference type="ARBA" id="ARBA00023136"/>
    </source>
</evidence>
<sequence length="213" mass="23391">MSYQTEEEQVEKIKELWNRHGIPLLTGVVIALAGVFGWQGWTNYQDTKAANASALYQNMLETVMAGEGEEARARSAELAEQIRSEYAGTRYAQFAGLMQAKMAVEAGDMSGAEEVLREVADEAGDETLQEVARQRLARVLADQERAEEGLELFSGEVNGALLAGREEVRGDLLLGLGRVDEARAAYTAAMEAIEDPRDRPQLQLKLDDLAEEA</sequence>
<feature type="domain" description="Ancillary SecYEG translocon subunit/Cell division coordinator CpoB TPR" evidence="10">
    <location>
        <begin position="14"/>
        <end position="210"/>
    </location>
</feature>
<dbReference type="Pfam" id="PF09976">
    <property type="entry name" value="TPR_21"/>
    <property type="match status" value="1"/>
</dbReference>
<evidence type="ECO:0000256" key="9">
    <source>
        <dbReference type="SAM" id="Phobius"/>
    </source>
</evidence>
<comment type="similarity">
    <text evidence="7">Belongs to the YfgM family.</text>
</comment>
<dbReference type="InterPro" id="IPR018704">
    <property type="entry name" value="SecYEG/CpoB_TPR"/>
</dbReference>
<dbReference type="SUPFAM" id="SSF48452">
    <property type="entry name" value="TPR-like"/>
    <property type="match status" value="1"/>
</dbReference>
<name>A0A7V7GU67_9GAMM</name>
<accession>A0A7V7GU67</accession>
<evidence type="ECO:0000256" key="4">
    <source>
        <dbReference type="ARBA" id="ARBA00022989"/>
    </source>
</evidence>
<dbReference type="InterPro" id="IPR026039">
    <property type="entry name" value="YfgM"/>
</dbReference>
<evidence type="ECO:0000313" key="11">
    <source>
        <dbReference type="EMBL" id="KAA0695009.1"/>
    </source>
</evidence>
<evidence type="ECO:0000313" key="12">
    <source>
        <dbReference type="Proteomes" id="UP000463138"/>
    </source>
</evidence>
<dbReference type="PANTHER" id="PTHR38035:SF1">
    <property type="entry name" value="ANCILLARY SECYEG TRANSLOCON SUBUNIT"/>
    <property type="match status" value="1"/>
</dbReference>
<evidence type="ECO:0000259" key="10">
    <source>
        <dbReference type="Pfam" id="PF09976"/>
    </source>
</evidence>
<dbReference type="RefSeq" id="WP_096345213.1">
    <property type="nucleotide sequence ID" value="NZ_QOVF01000002.1"/>
</dbReference>
<dbReference type="PANTHER" id="PTHR38035">
    <property type="entry name" value="UPF0070 PROTEIN YFGM"/>
    <property type="match status" value="1"/>
</dbReference>
<evidence type="ECO:0000256" key="8">
    <source>
        <dbReference type="ARBA" id="ARBA00024235"/>
    </source>
</evidence>
<comment type="subcellular location">
    <subcellularLocation>
        <location evidence="1">Cell membrane</location>
        <topology evidence="1">Single-pass type II membrane protein</topology>
    </subcellularLocation>
</comment>
<evidence type="ECO:0000256" key="3">
    <source>
        <dbReference type="ARBA" id="ARBA00022692"/>
    </source>
</evidence>
<keyword evidence="12" id="KW-1185">Reference proteome</keyword>
<dbReference type="GO" id="GO:0005886">
    <property type="term" value="C:plasma membrane"/>
    <property type="evidence" value="ECO:0007669"/>
    <property type="project" value="UniProtKB-SubCell"/>
</dbReference>
<dbReference type="PIRSF" id="PIRSF006170">
    <property type="entry name" value="YfgM"/>
    <property type="match status" value="1"/>
</dbReference>
<dbReference type="Proteomes" id="UP000463138">
    <property type="component" value="Unassembled WGS sequence"/>
</dbReference>
<keyword evidence="6" id="KW-0143">Chaperone</keyword>
<keyword evidence="3 9" id="KW-0812">Transmembrane</keyword>